<keyword evidence="3" id="KW-1185">Reference proteome</keyword>
<proteinExistence type="predicted"/>
<feature type="region of interest" description="Disordered" evidence="1">
    <location>
        <begin position="47"/>
        <end position="70"/>
    </location>
</feature>
<sequence>MRGIAYRNKTYVTFDGEKDIWVHHMMQTWEEHEQRDFNFYDAHDINSARDTSSENPLKRSYENAWQIQHK</sequence>
<accession>A0A8J3N7G9</accession>
<organism evidence="2 3">
    <name type="scientific">Reticulibacter mediterranei</name>
    <dbReference type="NCBI Taxonomy" id="2778369"/>
    <lineage>
        <taxon>Bacteria</taxon>
        <taxon>Bacillati</taxon>
        <taxon>Chloroflexota</taxon>
        <taxon>Ktedonobacteria</taxon>
        <taxon>Ktedonobacterales</taxon>
        <taxon>Reticulibacteraceae</taxon>
        <taxon>Reticulibacter</taxon>
    </lineage>
</organism>
<evidence type="ECO:0000313" key="3">
    <source>
        <dbReference type="Proteomes" id="UP000597444"/>
    </source>
</evidence>
<dbReference type="Gene3D" id="3.40.50.11200">
    <property type="match status" value="1"/>
</dbReference>
<reference evidence="2" key="1">
    <citation type="submission" date="2020-10" db="EMBL/GenBank/DDBJ databases">
        <title>Taxonomic study of unclassified bacteria belonging to the class Ktedonobacteria.</title>
        <authorList>
            <person name="Yabe S."/>
            <person name="Wang C.M."/>
            <person name="Zheng Y."/>
            <person name="Sakai Y."/>
            <person name="Cavaletti L."/>
            <person name="Monciardini P."/>
            <person name="Donadio S."/>
        </authorList>
    </citation>
    <scope>NUCLEOTIDE SEQUENCE</scope>
    <source>
        <strain evidence="2">ID150040</strain>
    </source>
</reference>
<comment type="caution">
    <text evidence="2">The sequence shown here is derived from an EMBL/GenBank/DDBJ whole genome shotgun (WGS) entry which is preliminary data.</text>
</comment>
<evidence type="ECO:0000313" key="2">
    <source>
        <dbReference type="EMBL" id="GHO98470.1"/>
    </source>
</evidence>
<dbReference type="EMBL" id="BNJK01000002">
    <property type="protein sequence ID" value="GHO98470.1"/>
    <property type="molecule type" value="Genomic_DNA"/>
</dbReference>
<dbReference type="Proteomes" id="UP000597444">
    <property type="component" value="Unassembled WGS sequence"/>
</dbReference>
<protein>
    <submittedName>
        <fullName evidence="2">Uncharacterized protein</fullName>
    </submittedName>
</protein>
<evidence type="ECO:0000256" key="1">
    <source>
        <dbReference type="SAM" id="MobiDB-lite"/>
    </source>
</evidence>
<gene>
    <name evidence="2" type="ORF">KSF_085180</name>
</gene>
<dbReference type="AlphaFoldDB" id="A0A8J3N7G9"/>
<name>A0A8J3N7G9_9CHLR</name>